<feature type="repeat" description="TPR" evidence="1">
    <location>
        <begin position="323"/>
        <end position="356"/>
    </location>
</feature>
<dbReference type="Gene3D" id="1.25.40.10">
    <property type="entry name" value="Tetratricopeptide repeat domain"/>
    <property type="match status" value="1"/>
</dbReference>
<protein>
    <recommendedName>
        <fullName evidence="3">CHAT domain-containing protein</fullName>
    </recommendedName>
</protein>
<keyword evidence="1" id="KW-0802">TPR repeat</keyword>
<organism evidence="4 5">
    <name type="scientific">Neolewinella maritima</name>
    <dbReference type="NCBI Taxonomy" id="1383882"/>
    <lineage>
        <taxon>Bacteria</taxon>
        <taxon>Pseudomonadati</taxon>
        <taxon>Bacteroidota</taxon>
        <taxon>Saprospiria</taxon>
        <taxon>Saprospirales</taxon>
        <taxon>Lewinellaceae</taxon>
        <taxon>Neolewinella</taxon>
    </lineage>
</organism>
<evidence type="ECO:0000313" key="4">
    <source>
        <dbReference type="EMBL" id="CAH0999485.1"/>
    </source>
</evidence>
<evidence type="ECO:0000313" key="5">
    <source>
        <dbReference type="Proteomes" id="UP000837803"/>
    </source>
</evidence>
<accession>A0ABM9AXU4</accession>
<keyword evidence="5" id="KW-1185">Reference proteome</keyword>
<dbReference type="SMART" id="SM00028">
    <property type="entry name" value="TPR"/>
    <property type="match status" value="2"/>
</dbReference>
<reference evidence="4" key="1">
    <citation type="submission" date="2021-12" db="EMBL/GenBank/DDBJ databases">
        <authorList>
            <person name="Rodrigo-Torres L."/>
            <person name="Arahal R. D."/>
            <person name="Lucena T."/>
        </authorList>
    </citation>
    <scope>NUCLEOTIDE SEQUENCE</scope>
    <source>
        <strain evidence="4">CECT 8419</strain>
    </source>
</reference>
<gene>
    <name evidence="4" type="ORF">LEM8419_00785</name>
</gene>
<dbReference type="EMBL" id="CAKLPZ010000001">
    <property type="protein sequence ID" value="CAH0999485.1"/>
    <property type="molecule type" value="Genomic_DNA"/>
</dbReference>
<evidence type="ECO:0000259" key="3">
    <source>
        <dbReference type="Pfam" id="PF12770"/>
    </source>
</evidence>
<sequence length="940" mass="105336">MNFVLLIWCVLISCCCWGQLTLLQQDSLVLDRLRGTQDLDARLSLLQDYLGSRPAGDTTNFLAEVMHKEVLALMDVGNYERVLDKLDRVIELRRRRFGNTHIVDYARSLHLKGALYGELEQNSAAAKWNASAIQELNRVEALKDPRRDRYYTSYLLHEATLNAYMGNLKRARLLLSIVRTRPENSKSDFVVSRVDKIAAAIELEAGNNLIALQILQHYLKQYDTPENKDKGIFGVYLNIGICYQRLNQPSQANLLFEKALAGHKRNCSTEFSAYACREEINTYVNLLNLATEQQQFERVDTLARLTIAKATAFYGRRSGATYAEIYLRIAEAASLNGRFQKAQDDFSKSLNLLSDGVPDKYGLPNIYHGIVLDRTVLIEWLIALRDHCERMGGTQNLIQALRVHTKLDSLVGHSEQALSATHSFGISTLDERELYEAGIRIAMQMYRVTGDEQYKEQARQIAAGTKSQVLYQQLNATELARQIGVPDELLEEKNRMQLRLSRLEAALIAAGTAERSALRDTVLQLSTTIRQLNQRLRTDYPKYASYIGTSTQIYAQVQASLDEHQLLLDYYVGDSHIHCFAAQKNADLRYYAVPLPDGLEELINQALIDTTAARRLYDVLLAQPLAAAGPQVDRLWIVPHDVLWNVSFQALRHDGHFLINDYAVGLAYSSQLLEADSRVEARAKVNPVLSYGISYNNAMVGSSRPLDKDDWRGPVLSELPYAVAEAKAAADILDGEARVNARATKTDFLRRRPPSKIYHFAMHGWYDELDPFRSALIFHNDQTGDALDRAFLTLGEIVGLDLTSRLAVLSACHTDRGVLQPDEGFNSLARGFALAGAEATIASRWAASDQVTSDIMGTFYRKIGKGEPLDRAMQYAVVDYLDNAPTEFRKPKYWANLTLTGAVDPLHDEEGEGPLLWLLLLAGGAGGGLGLYFVSKKLLS</sequence>
<name>A0ABM9AXU4_9BACT</name>
<keyword evidence="2" id="KW-0812">Transmembrane</keyword>
<evidence type="ECO:0000256" key="2">
    <source>
        <dbReference type="SAM" id="Phobius"/>
    </source>
</evidence>
<keyword evidence="2" id="KW-1133">Transmembrane helix</keyword>
<dbReference type="PROSITE" id="PS50005">
    <property type="entry name" value="TPR"/>
    <property type="match status" value="1"/>
</dbReference>
<keyword evidence="2" id="KW-0472">Membrane</keyword>
<proteinExistence type="predicted"/>
<dbReference type="SUPFAM" id="SSF48452">
    <property type="entry name" value="TPR-like"/>
    <property type="match status" value="1"/>
</dbReference>
<dbReference type="InterPro" id="IPR011990">
    <property type="entry name" value="TPR-like_helical_dom_sf"/>
</dbReference>
<feature type="domain" description="CHAT" evidence="3">
    <location>
        <begin position="612"/>
        <end position="901"/>
    </location>
</feature>
<feature type="transmembrane region" description="Helical" evidence="2">
    <location>
        <begin position="915"/>
        <end position="934"/>
    </location>
</feature>
<dbReference type="RefSeq" id="WP_238749666.1">
    <property type="nucleotide sequence ID" value="NZ_CAKLPZ010000001.1"/>
</dbReference>
<dbReference type="Pfam" id="PF12770">
    <property type="entry name" value="CHAT"/>
    <property type="match status" value="1"/>
</dbReference>
<dbReference type="InterPro" id="IPR024983">
    <property type="entry name" value="CHAT_dom"/>
</dbReference>
<dbReference type="PANTHER" id="PTHR10098">
    <property type="entry name" value="RAPSYN-RELATED"/>
    <property type="match status" value="1"/>
</dbReference>
<dbReference type="PANTHER" id="PTHR10098:SF108">
    <property type="entry name" value="TETRATRICOPEPTIDE REPEAT PROTEIN 28"/>
    <property type="match status" value="1"/>
</dbReference>
<comment type="caution">
    <text evidence="4">The sequence shown here is derived from an EMBL/GenBank/DDBJ whole genome shotgun (WGS) entry which is preliminary data.</text>
</comment>
<evidence type="ECO:0000256" key="1">
    <source>
        <dbReference type="PROSITE-ProRule" id="PRU00339"/>
    </source>
</evidence>
<dbReference type="InterPro" id="IPR019734">
    <property type="entry name" value="TPR_rpt"/>
</dbReference>
<dbReference type="Proteomes" id="UP000837803">
    <property type="component" value="Unassembled WGS sequence"/>
</dbReference>